<dbReference type="GeneID" id="106672882"/>
<name>A0A8I6S9N9_CIMLE</name>
<dbReference type="PANTHER" id="PTHR16019">
    <property type="entry name" value="SYNAPSE-ASSOCIATED PROTEIN"/>
    <property type="match status" value="1"/>
</dbReference>
<dbReference type="Proteomes" id="UP000494040">
    <property type="component" value="Unassembled WGS sequence"/>
</dbReference>
<dbReference type="PROSITE" id="PS50858">
    <property type="entry name" value="BSD"/>
    <property type="match status" value="1"/>
</dbReference>
<dbReference type="Pfam" id="PF03909">
    <property type="entry name" value="BSD"/>
    <property type="match status" value="1"/>
</dbReference>
<reference evidence="4" key="1">
    <citation type="submission" date="2022-01" db="UniProtKB">
        <authorList>
            <consortium name="EnsemblMetazoa"/>
        </authorList>
    </citation>
    <scope>IDENTIFICATION</scope>
</reference>
<evidence type="ECO:0000259" key="3">
    <source>
        <dbReference type="PROSITE" id="PS50858"/>
    </source>
</evidence>
<dbReference type="EnsemblMetazoa" id="XM_014404669.2">
    <property type="protein sequence ID" value="XP_014260155.1"/>
    <property type="gene ID" value="LOC106672882"/>
</dbReference>
<dbReference type="GO" id="GO:0005737">
    <property type="term" value="C:cytoplasm"/>
    <property type="evidence" value="ECO:0007669"/>
    <property type="project" value="TreeGrafter"/>
</dbReference>
<keyword evidence="1" id="KW-0175">Coiled coil</keyword>
<dbReference type="InterPro" id="IPR005607">
    <property type="entry name" value="BSD_dom"/>
</dbReference>
<dbReference type="SMART" id="SM00751">
    <property type="entry name" value="BSD"/>
    <property type="match status" value="1"/>
</dbReference>
<feature type="compositionally biased region" description="Basic and acidic residues" evidence="2">
    <location>
        <begin position="288"/>
        <end position="300"/>
    </location>
</feature>
<dbReference type="Gene3D" id="1.10.3970.10">
    <property type="entry name" value="BSD domain"/>
    <property type="match status" value="1"/>
</dbReference>
<dbReference type="InterPro" id="IPR051494">
    <property type="entry name" value="BSD_domain-containing"/>
</dbReference>
<dbReference type="PANTHER" id="PTHR16019:SF5">
    <property type="entry name" value="BSD DOMAIN-CONTAINING PROTEIN 1"/>
    <property type="match status" value="1"/>
</dbReference>
<dbReference type="AlphaFoldDB" id="A0A8I6S9N9"/>
<evidence type="ECO:0000256" key="2">
    <source>
        <dbReference type="SAM" id="MobiDB-lite"/>
    </source>
</evidence>
<evidence type="ECO:0000313" key="5">
    <source>
        <dbReference type="Proteomes" id="UP000494040"/>
    </source>
</evidence>
<feature type="domain" description="BSD" evidence="3">
    <location>
        <begin position="155"/>
        <end position="190"/>
    </location>
</feature>
<sequence length="300" mass="34339">MAEGSWWSSWINTAKSKGAEVLEFVKKDFNEISTVVKNEACVIANHAAVAVKDSLQLDKEDSTATSVKKSLSSFLDQISDVFVPPSEDDQVYVPLVVKDGEPVQLSPIQMKLYTLISSEGTYTTPIELEFKDRFEAWLKVSEEIFTNVKYLSISLASNSKLQDKYTQLVPDKVSHSDFWKRYLFRKALLEDTEAERERKEARRGEEEIEKEKEICNEDDILNDIDFRANVELTEEEQTQLLAQYEAEIKNEFDVSTIRTREKKDLVIVGSNLTSQASTSSKESSTDGEWEKEFELEDEKN</sequence>
<evidence type="ECO:0000256" key="1">
    <source>
        <dbReference type="SAM" id="Coils"/>
    </source>
</evidence>
<dbReference type="RefSeq" id="XP_014260155.1">
    <property type="nucleotide sequence ID" value="XM_014404669.2"/>
</dbReference>
<dbReference type="SUPFAM" id="SSF140383">
    <property type="entry name" value="BSD domain-like"/>
    <property type="match status" value="1"/>
</dbReference>
<accession>A0A8I6S9N9</accession>
<protein>
    <recommendedName>
        <fullName evidence="3">BSD domain-containing protein</fullName>
    </recommendedName>
</protein>
<evidence type="ECO:0000313" key="4">
    <source>
        <dbReference type="EnsemblMetazoa" id="XP_014260155.1"/>
    </source>
</evidence>
<dbReference type="InterPro" id="IPR035925">
    <property type="entry name" value="BSD_dom_sf"/>
</dbReference>
<dbReference type="OrthoDB" id="73788at2759"/>
<keyword evidence="5" id="KW-1185">Reference proteome</keyword>
<feature type="coiled-coil region" evidence="1">
    <location>
        <begin position="189"/>
        <end position="247"/>
    </location>
</feature>
<proteinExistence type="predicted"/>
<feature type="compositionally biased region" description="Low complexity" evidence="2">
    <location>
        <begin position="273"/>
        <end position="282"/>
    </location>
</feature>
<organism evidence="4 5">
    <name type="scientific">Cimex lectularius</name>
    <name type="common">Bed bug</name>
    <name type="synonym">Acanthia lectularia</name>
    <dbReference type="NCBI Taxonomy" id="79782"/>
    <lineage>
        <taxon>Eukaryota</taxon>
        <taxon>Metazoa</taxon>
        <taxon>Ecdysozoa</taxon>
        <taxon>Arthropoda</taxon>
        <taxon>Hexapoda</taxon>
        <taxon>Insecta</taxon>
        <taxon>Pterygota</taxon>
        <taxon>Neoptera</taxon>
        <taxon>Paraneoptera</taxon>
        <taxon>Hemiptera</taxon>
        <taxon>Heteroptera</taxon>
        <taxon>Panheteroptera</taxon>
        <taxon>Cimicomorpha</taxon>
        <taxon>Cimicidae</taxon>
        <taxon>Cimex</taxon>
    </lineage>
</organism>
<dbReference type="OMA" id="VDATYIV"/>
<dbReference type="KEGG" id="clec:106672882"/>
<feature type="region of interest" description="Disordered" evidence="2">
    <location>
        <begin position="269"/>
        <end position="300"/>
    </location>
</feature>